<comment type="caution">
    <text evidence="2">The sequence shown here is derived from an EMBL/GenBank/DDBJ whole genome shotgun (WGS) entry which is preliminary data.</text>
</comment>
<evidence type="ECO:0000313" key="3">
    <source>
        <dbReference type="EMBL" id="KAG6683173.1"/>
    </source>
</evidence>
<dbReference type="PANTHER" id="PTHR34554:SF2">
    <property type="entry name" value="RGS1-HXK1-INTERACTING PROTEIN 1"/>
    <property type="match status" value="1"/>
</dbReference>
<dbReference type="InterPro" id="IPR053284">
    <property type="entry name" value="RGS1-HXK1_interactor"/>
</dbReference>
<accession>A0A8T1NRR6</accession>
<dbReference type="Proteomes" id="UP000811246">
    <property type="component" value="Chromosome 13"/>
</dbReference>
<dbReference type="EMBL" id="CM031821">
    <property type="protein sequence ID" value="KAG6632738.1"/>
    <property type="molecule type" value="Genomic_DNA"/>
</dbReference>
<evidence type="ECO:0000313" key="4">
    <source>
        <dbReference type="Proteomes" id="UP000811609"/>
    </source>
</evidence>
<name>A0A8T1NRR6_CARIL</name>
<evidence type="ECO:0000313" key="2">
    <source>
        <dbReference type="EMBL" id="KAG6632738.1"/>
    </source>
</evidence>
<protein>
    <recommendedName>
        <fullName evidence="5">RGS1-HXK1-interacting protein 1</fullName>
    </recommendedName>
</protein>
<keyword evidence="4" id="KW-1185">Reference proteome</keyword>
<dbReference type="EMBL" id="CM031837">
    <property type="protein sequence ID" value="KAG6683173.1"/>
    <property type="molecule type" value="Genomic_DNA"/>
</dbReference>
<organism evidence="2 4">
    <name type="scientific">Carya illinoinensis</name>
    <name type="common">Pecan</name>
    <dbReference type="NCBI Taxonomy" id="32201"/>
    <lineage>
        <taxon>Eukaryota</taxon>
        <taxon>Viridiplantae</taxon>
        <taxon>Streptophyta</taxon>
        <taxon>Embryophyta</taxon>
        <taxon>Tracheophyta</taxon>
        <taxon>Spermatophyta</taxon>
        <taxon>Magnoliopsida</taxon>
        <taxon>eudicotyledons</taxon>
        <taxon>Gunneridae</taxon>
        <taxon>Pentapetalae</taxon>
        <taxon>rosids</taxon>
        <taxon>fabids</taxon>
        <taxon>Fagales</taxon>
        <taxon>Juglandaceae</taxon>
        <taxon>Carya</taxon>
    </lineage>
</organism>
<dbReference type="AlphaFoldDB" id="A0A8T1NRR6"/>
<reference evidence="2" key="1">
    <citation type="submission" date="2020-12" db="EMBL/GenBank/DDBJ databases">
        <title>WGS assembly of Carya illinoinensis cv. Pawnee.</title>
        <authorList>
            <person name="Platts A."/>
            <person name="Shu S."/>
            <person name="Wright S."/>
            <person name="Barry K."/>
            <person name="Edger P."/>
            <person name="Pires J.C."/>
            <person name="Schmutz J."/>
        </authorList>
    </citation>
    <scope>NUCLEOTIDE SEQUENCE</scope>
    <source>
        <tissue evidence="2">Leaf</tissue>
    </source>
</reference>
<evidence type="ECO:0008006" key="5">
    <source>
        <dbReference type="Google" id="ProtNLM"/>
    </source>
</evidence>
<gene>
    <name evidence="2" type="ORF">CIPAW_13G179400</name>
    <name evidence="3" type="ORF">I3842_13G178400</name>
</gene>
<evidence type="ECO:0000256" key="1">
    <source>
        <dbReference type="SAM" id="MobiDB-lite"/>
    </source>
</evidence>
<dbReference type="Proteomes" id="UP000811609">
    <property type="component" value="Chromosome 13"/>
</dbReference>
<reference evidence="3" key="2">
    <citation type="submission" date="2021-01" db="EMBL/GenBank/DDBJ databases">
        <authorList>
            <person name="Lovell J.T."/>
            <person name="Bentley N."/>
            <person name="Bhattarai G."/>
            <person name="Jenkins J.W."/>
            <person name="Sreedasyam A."/>
            <person name="Alarcon Y."/>
            <person name="Bock C."/>
            <person name="Boston L."/>
            <person name="Carlson J."/>
            <person name="Cervantes K."/>
            <person name="Clermont K."/>
            <person name="Krom N."/>
            <person name="Kubenka K."/>
            <person name="Mamidi S."/>
            <person name="Mattison C."/>
            <person name="Monteros M."/>
            <person name="Pisani C."/>
            <person name="Plott C."/>
            <person name="Rajasekar S."/>
            <person name="Rhein H.S."/>
            <person name="Rohla C."/>
            <person name="Song M."/>
            <person name="Hilaire R.S."/>
            <person name="Shu S."/>
            <person name="Wells L."/>
            <person name="Wang X."/>
            <person name="Webber J."/>
            <person name="Heerema R.J."/>
            <person name="Klein P."/>
            <person name="Conner P."/>
            <person name="Grauke L."/>
            <person name="Grimwood J."/>
            <person name="Schmutz J."/>
            <person name="Randall J.J."/>
        </authorList>
    </citation>
    <scope>NUCLEOTIDE SEQUENCE</scope>
    <source>
        <tissue evidence="3">Leaf</tissue>
    </source>
</reference>
<feature type="region of interest" description="Disordered" evidence="1">
    <location>
        <begin position="1"/>
        <end position="20"/>
    </location>
</feature>
<proteinExistence type="predicted"/>
<dbReference type="PANTHER" id="PTHR34554">
    <property type="entry name" value="RGS1-HXK1-INTERACTING PROTEIN 1"/>
    <property type="match status" value="1"/>
</dbReference>
<sequence>MAETASSEQPKKQEQQASSIPSIAEDVRRTVSEFGLSVRDLVFQYRSYEDAFFQKINDKLIRVREHPAAAVGFALSAAFLLVPGPRKFLFRHTLGRLQSEEARFVRAEKNVKELGLSVDLMKKESKKLLERAALAEEEMLRGYAGLKHAGRQIQHRVMSVCGVEAQAADLMDMLREIPGREALKLRAEIASMTSLLKQQRITLDKRIMKFSELGVPEK</sequence>